<dbReference type="EMBL" id="VDLU01000004">
    <property type="protein sequence ID" value="TNJ26978.1"/>
    <property type="molecule type" value="Genomic_DNA"/>
</dbReference>
<dbReference type="AlphaFoldDB" id="A0A4Z1STL2"/>
<dbReference type="Proteomes" id="UP000315496">
    <property type="component" value="Chromosome 4"/>
</dbReference>
<evidence type="ECO:0000313" key="1">
    <source>
        <dbReference type="EMBL" id="TNJ26978.1"/>
    </source>
</evidence>
<protein>
    <submittedName>
        <fullName evidence="1">Putative TRAPPC2</fullName>
    </submittedName>
</protein>
<gene>
    <name evidence="1" type="ORF">GMRT_23975</name>
</gene>
<keyword evidence="2" id="KW-1185">Reference proteome</keyword>
<proteinExistence type="predicted"/>
<reference evidence="1 2" key="1">
    <citation type="submission" date="2019-05" db="EMBL/GenBank/DDBJ databases">
        <title>The compact genome of Giardia muris reveals important steps in the evolution of intestinal protozoan parasites.</title>
        <authorList>
            <person name="Xu F."/>
            <person name="Jimenez-Gonzalez A."/>
            <person name="Einarsson E."/>
            <person name="Astvaldsson A."/>
            <person name="Peirasmaki D."/>
            <person name="Eckmann L."/>
            <person name="Andersson J.O."/>
            <person name="Svard S.G."/>
            <person name="Jerlstrom-Hultqvist J."/>
        </authorList>
    </citation>
    <scope>NUCLEOTIDE SEQUENCE [LARGE SCALE GENOMIC DNA]</scope>
    <source>
        <strain evidence="1 2">Roberts-Thomson</strain>
    </source>
</reference>
<evidence type="ECO:0000313" key="2">
    <source>
        <dbReference type="Proteomes" id="UP000315496"/>
    </source>
</evidence>
<dbReference type="Gene3D" id="3.30.450.70">
    <property type="match status" value="1"/>
</dbReference>
<organism evidence="1 2">
    <name type="scientific">Giardia muris</name>
    <dbReference type="NCBI Taxonomy" id="5742"/>
    <lineage>
        <taxon>Eukaryota</taxon>
        <taxon>Metamonada</taxon>
        <taxon>Diplomonadida</taxon>
        <taxon>Hexamitidae</taxon>
        <taxon>Giardiinae</taxon>
        <taxon>Giardia</taxon>
    </lineage>
</organism>
<sequence length="136" mass="15377">MLGSLIIVDSKGAPVFVGQRTQMSQWVPIEAETERYLYSLLDSLRQQLWGFHGRLGSFRGEFAYGFVAREGSRFLFLSAVELDQLGDSLSQFIERVEALYMRETLNPLGGCVGISRNHIFMDELSSIIDTCFTSRP</sequence>
<name>A0A4Z1STL2_GIAMU</name>
<accession>A0A4Z1STL2</accession>
<comment type="caution">
    <text evidence="1">The sequence shown here is derived from an EMBL/GenBank/DDBJ whole genome shotgun (WGS) entry which is preliminary data.</text>
</comment>
<dbReference type="VEuPathDB" id="GiardiaDB:GMRT_23975"/>